<feature type="compositionally biased region" description="Basic and acidic residues" evidence="2">
    <location>
        <begin position="793"/>
        <end position="812"/>
    </location>
</feature>
<feature type="coiled-coil region" evidence="1">
    <location>
        <begin position="500"/>
        <end position="555"/>
    </location>
</feature>
<keyword evidence="1" id="KW-0175">Coiled coil</keyword>
<feature type="region of interest" description="Disordered" evidence="2">
    <location>
        <begin position="788"/>
        <end position="825"/>
    </location>
</feature>
<dbReference type="EMBL" id="MLQL01000023">
    <property type="protein sequence ID" value="OQE17738.1"/>
    <property type="molecule type" value="Genomic_DNA"/>
</dbReference>
<dbReference type="AlphaFoldDB" id="A0A1V6SUY5"/>
<organism evidence="3 4">
    <name type="scientific">Penicillium flavigenum</name>
    <dbReference type="NCBI Taxonomy" id="254877"/>
    <lineage>
        <taxon>Eukaryota</taxon>
        <taxon>Fungi</taxon>
        <taxon>Dikarya</taxon>
        <taxon>Ascomycota</taxon>
        <taxon>Pezizomycotina</taxon>
        <taxon>Eurotiomycetes</taxon>
        <taxon>Eurotiomycetidae</taxon>
        <taxon>Eurotiales</taxon>
        <taxon>Aspergillaceae</taxon>
        <taxon>Penicillium</taxon>
    </lineage>
</organism>
<sequence>MTIDLVQQKAEGAVIAAAQKPNSVKEYIGGQQEFFVVDIKEELTLVDLKIKTWTENDWTVMLSAAPVCLELLGSCCLVASTEVARTTKLTPPTGGFKYLKGYSYLNSCLVEVSNKGSISFMRARLNMASIGERSKGVKQSVKNIFMELRAEEFDDTVISVELETLKNVANRCAEDAKAMDTEFTSWLYYIMELHEACQDEESRDTQLFVDILSKEKSQAVYQVAQEEILKEQREKVKKMEDKVKEAHDLYKELQQKFPTGKDLMIQQLIMVAAEVAASLLKIAGTAAAAYVSPASAFANGADVAKDLSKQGGSNSRPSKDGEEGDGKKNKDDGAGKKPADPALARCPLVLMVLEALSEILDDGVDWERVTGSVPEDKIDENKKEKLEKMDVLGAKEILSKVQKSINKAADERSSPEGKKLLRTIKDTMTVVDGLCAERTKSQGAKEWKKPADDSQIVKTWGKRVNKSLNEIIKLQAKFKASSKGTSGRPPMVIKAPETSKEEVQARTDLTKATIENAKAQLKMALDSYVAQQEMVNKMNEQTLKLQQDLATVRREISELGQQKITLEEVRRVLRDCIAFLVQLKDQVRKLTVFFSTVSIMVNSAKDTQVASFTKLVEKATDKRIKGNFVRENVINVIMQYALDVGASFSLYEDISDMYKQVNDKHIVPGLTIVDQMGSLTAAGELENKKKQLSEYSKSALDGIGVIIQKKTEQVCAGSKVLIEELRAVLTHPALSPSTRPQDALAIEEGVAQATRAISAGIEDSQKPLQYLTQPKEVRDANAQQLANATSVRFQEEEAKRQKEREQAQRLREETEEVDIDSDLDY</sequence>
<proteinExistence type="predicted"/>
<comment type="caution">
    <text evidence="3">The sequence shown here is derived from an EMBL/GenBank/DDBJ whole genome shotgun (WGS) entry which is preliminary data.</text>
</comment>
<evidence type="ECO:0000313" key="3">
    <source>
        <dbReference type="EMBL" id="OQE17738.1"/>
    </source>
</evidence>
<feature type="region of interest" description="Disordered" evidence="2">
    <location>
        <begin position="307"/>
        <end position="339"/>
    </location>
</feature>
<dbReference type="PANTHER" id="PTHR33488:SF2">
    <property type="entry name" value="EARLY ENDOSOME ANTIGEN 1-LIKE"/>
    <property type="match status" value="1"/>
</dbReference>
<dbReference type="STRING" id="254877.A0A1V6SUY5"/>
<evidence type="ECO:0000256" key="2">
    <source>
        <dbReference type="SAM" id="MobiDB-lite"/>
    </source>
</evidence>
<protein>
    <submittedName>
        <fullName evidence="3">Uncharacterized protein</fullName>
    </submittedName>
</protein>
<dbReference type="Proteomes" id="UP000191342">
    <property type="component" value="Unassembled WGS sequence"/>
</dbReference>
<accession>A0A1V6SUY5</accession>
<feature type="coiled-coil region" evidence="1">
    <location>
        <begin position="214"/>
        <end position="256"/>
    </location>
</feature>
<dbReference type="PANTHER" id="PTHR33488">
    <property type="entry name" value="ZGC:162509"/>
    <property type="match status" value="1"/>
</dbReference>
<gene>
    <name evidence="3" type="ORF">PENFLA_c023G05031</name>
</gene>
<dbReference type="OrthoDB" id="5406275at2759"/>
<name>A0A1V6SUY5_9EURO</name>
<keyword evidence="4" id="KW-1185">Reference proteome</keyword>
<feature type="compositionally biased region" description="Basic and acidic residues" evidence="2">
    <location>
        <begin position="317"/>
        <end position="339"/>
    </location>
</feature>
<evidence type="ECO:0000256" key="1">
    <source>
        <dbReference type="SAM" id="Coils"/>
    </source>
</evidence>
<evidence type="ECO:0000313" key="4">
    <source>
        <dbReference type="Proteomes" id="UP000191342"/>
    </source>
</evidence>
<feature type="compositionally biased region" description="Acidic residues" evidence="2">
    <location>
        <begin position="813"/>
        <end position="825"/>
    </location>
</feature>
<reference evidence="4" key="1">
    <citation type="journal article" date="2017" name="Nat. Microbiol.">
        <title>Global analysis of biosynthetic gene clusters reveals vast potential of secondary metabolite production in Penicillium species.</title>
        <authorList>
            <person name="Nielsen J.C."/>
            <person name="Grijseels S."/>
            <person name="Prigent S."/>
            <person name="Ji B."/>
            <person name="Dainat J."/>
            <person name="Nielsen K.F."/>
            <person name="Frisvad J.C."/>
            <person name="Workman M."/>
            <person name="Nielsen J."/>
        </authorList>
    </citation>
    <scope>NUCLEOTIDE SEQUENCE [LARGE SCALE GENOMIC DNA]</scope>
    <source>
        <strain evidence="4">IBT 14082</strain>
    </source>
</reference>